<evidence type="ECO:0000313" key="3">
    <source>
        <dbReference type="Proteomes" id="UP000054217"/>
    </source>
</evidence>
<dbReference type="EMBL" id="KN832123">
    <property type="protein sequence ID" value="KIN93959.1"/>
    <property type="molecule type" value="Genomic_DNA"/>
</dbReference>
<dbReference type="OrthoDB" id="2691510at2759"/>
<dbReference type="HOGENOM" id="CLU_1437710_0_0_1"/>
<reference evidence="2 3" key="1">
    <citation type="submission" date="2014-04" db="EMBL/GenBank/DDBJ databases">
        <authorList>
            <consortium name="DOE Joint Genome Institute"/>
            <person name="Kuo A."/>
            <person name="Kohler A."/>
            <person name="Costa M.D."/>
            <person name="Nagy L.G."/>
            <person name="Floudas D."/>
            <person name="Copeland A."/>
            <person name="Barry K.W."/>
            <person name="Cichocki N."/>
            <person name="Veneault-Fourrey C."/>
            <person name="LaButti K."/>
            <person name="Lindquist E.A."/>
            <person name="Lipzen A."/>
            <person name="Lundell T."/>
            <person name="Morin E."/>
            <person name="Murat C."/>
            <person name="Sun H."/>
            <person name="Tunlid A."/>
            <person name="Henrissat B."/>
            <person name="Grigoriev I.V."/>
            <person name="Hibbett D.S."/>
            <person name="Martin F."/>
            <person name="Nordberg H.P."/>
            <person name="Cantor M.N."/>
            <person name="Hua S.X."/>
        </authorList>
    </citation>
    <scope>NUCLEOTIDE SEQUENCE [LARGE SCALE GENOMIC DNA]</scope>
    <source>
        <strain evidence="2 3">Marx 270</strain>
    </source>
</reference>
<organism evidence="2 3">
    <name type="scientific">Pisolithus tinctorius Marx 270</name>
    <dbReference type="NCBI Taxonomy" id="870435"/>
    <lineage>
        <taxon>Eukaryota</taxon>
        <taxon>Fungi</taxon>
        <taxon>Dikarya</taxon>
        <taxon>Basidiomycota</taxon>
        <taxon>Agaricomycotina</taxon>
        <taxon>Agaricomycetes</taxon>
        <taxon>Agaricomycetidae</taxon>
        <taxon>Boletales</taxon>
        <taxon>Sclerodermatineae</taxon>
        <taxon>Pisolithaceae</taxon>
        <taxon>Pisolithus</taxon>
    </lineage>
</organism>
<feature type="non-terminal residue" evidence="2">
    <location>
        <position position="167"/>
    </location>
</feature>
<proteinExistence type="predicted"/>
<evidence type="ECO:0000256" key="1">
    <source>
        <dbReference type="SAM" id="MobiDB-lite"/>
    </source>
</evidence>
<reference evidence="3" key="2">
    <citation type="submission" date="2015-01" db="EMBL/GenBank/DDBJ databases">
        <title>Evolutionary Origins and Diversification of the Mycorrhizal Mutualists.</title>
        <authorList>
            <consortium name="DOE Joint Genome Institute"/>
            <consortium name="Mycorrhizal Genomics Consortium"/>
            <person name="Kohler A."/>
            <person name="Kuo A."/>
            <person name="Nagy L.G."/>
            <person name="Floudas D."/>
            <person name="Copeland A."/>
            <person name="Barry K.W."/>
            <person name="Cichocki N."/>
            <person name="Veneault-Fourrey C."/>
            <person name="LaButti K."/>
            <person name="Lindquist E.A."/>
            <person name="Lipzen A."/>
            <person name="Lundell T."/>
            <person name="Morin E."/>
            <person name="Murat C."/>
            <person name="Riley R."/>
            <person name="Ohm R."/>
            <person name="Sun H."/>
            <person name="Tunlid A."/>
            <person name="Henrissat B."/>
            <person name="Grigoriev I.V."/>
            <person name="Hibbett D.S."/>
            <person name="Martin F."/>
        </authorList>
    </citation>
    <scope>NUCLEOTIDE SEQUENCE [LARGE SCALE GENOMIC DNA]</scope>
    <source>
        <strain evidence="3">Marx 270</strain>
    </source>
</reference>
<dbReference type="InParanoid" id="A0A0C3MYJ1"/>
<protein>
    <submittedName>
        <fullName evidence="2">Uncharacterized protein</fullName>
    </submittedName>
</protein>
<evidence type="ECO:0000313" key="2">
    <source>
        <dbReference type="EMBL" id="KIN93959.1"/>
    </source>
</evidence>
<dbReference type="AlphaFoldDB" id="A0A0C3MYJ1"/>
<accession>A0A0C3MYJ1</accession>
<name>A0A0C3MYJ1_PISTI</name>
<dbReference type="Proteomes" id="UP000054217">
    <property type="component" value="Unassembled WGS sequence"/>
</dbReference>
<gene>
    <name evidence="2" type="ORF">M404DRAFT_113360</name>
</gene>
<keyword evidence="3" id="KW-1185">Reference proteome</keyword>
<feature type="non-terminal residue" evidence="2">
    <location>
        <position position="1"/>
    </location>
</feature>
<feature type="compositionally biased region" description="Acidic residues" evidence="1">
    <location>
        <begin position="97"/>
        <end position="108"/>
    </location>
</feature>
<feature type="region of interest" description="Disordered" evidence="1">
    <location>
        <begin position="84"/>
        <end position="122"/>
    </location>
</feature>
<sequence length="167" mass="18523">DLPTAWLQGRHNALVILKDSHLPPDVYDFDLLFRPDTGIDLLCVFGEGRYPSVNDDIDDDEPTIPAPCSTNILLEEALDGIVGDDLQDGGDHSGGDVFDESVDQDDDGMPSPNRPPKGPGIRPNDYLWCEKKWAHKSMICRVVISPNFTAKSHDRLLRVRGFSPVNK</sequence>